<dbReference type="InterPro" id="IPR053138">
    <property type="entry name" value="N-alpha-Ac-DABA_deacetylase"/>
</dbReference>
<evidence type="ECO:0000256" key="2">
    <source>
        <dbReference type="ARBA" id="ARBA00022723"/>
    </source>
</evidence>
<name>A0A559K7C5_9BACL</name>
<evidence type="ECO:0000313" key="6">
    <source>
        <dbReference type="EMBL" id="TVY08031.1"/>
    </source>
</evidence>
<dbReference type="Gene3D" id="3.40.630.10">
    <property type="entry name" value="Zn peptidases"/>
    <property type="match status" value="1"/>
</dbReference>
<dbReference type="RefSeq" id="WP_144850471.1">
    <property type="nucleotide sequence ID" value="NZ_VNJI01000028.1"/>
</dbReference>
<comment type="cofactor">
    <cofactor evidence="1">
        <name>Zn(2+)</name>
        <dbReference type="ChEBI" id="CHEBI:29105"/>
    </cofactor>
</comment>
<dbReference type="Proteomes" id="UP000317036">
    <property type="component" value="Unassembled WGS sequence"/>
</dbReference>
<evidence type="ECO:0000259" key="5">
    <source>
        <dbReference type="Pfam" id="PF24827"/>
    </source>
</evidence>
<dbReference type="PIRSF" id="PIRSF039012">
    <property type="entry name" value="ASP"/>
    <property type="match status" value="1"/>
</dbReference>
<dbReference type="PANTHER" id="PTHR37326">
    <property type="entry name" value="BLL3975 PROTEIN"/>
    <property type="match status" value="1"/>
</dbReference>
<gene>
    <name evidence="6" type="ORF">FPZ49_20740</name>
</gene>
<comment type="caution">
    <text evidence="6">The sequence shown here is derived from an EMBL/GenBank/DDBJ whole genome shotgun (WGS) entry which is preliminary data.</text>
</comment>
<keyword evidence="7" id="KW-1185">Reference proteome</keyword>
<reference evidence="6 7" key="1">
    <citation type="submission" date="2019-07" db="EMBL/GenBank/DDBJ databases">
        <authorList>
            <person name="Kim J."/>
        </authorList>
    </citation>
    <scope>NUCLEOTIDE SEQUENCE [LARGE SCALE GENOMIC DNA]</scope>
    <source>
        <strain evidence="6 7">JC52</strain>
    </source>
</reference>
<dbReference type="Pfam" id="PF24827">
    <property type="entry name" value="AstE_AspA_cat"/>
    <property type="match status" value="1"/>
</dbReference>
<evidence type="ECO:0000256" key="4">
    <source>
        <dbReference type="ARBA" id="ARBA00022833"/>
    </source>
</evidence>
<dbReference type="EMBL" id="VNJI01000028">
    <property type="protein sequence ID" value="TVY08031.1"/>
    <property type="molecule type" value="Genomic_DNA"/>
</dbReference>
<protein>
    <recommendedName>
        <fullName evidence="5">Succinylglutamate desuccinylase/Aspartoacylase catalytic domain-containing protein</fullName>
    </recommendedName>
</protein>
<dbReference type="GO" id="GO:0016811">
    <property type="term" value="F:hydrolase activity, acting on carbon-nitrogen (but not peptide) bonds, in linear amides"/>
    <property type="evidence" value="ECO:0007669"/>
    <property type="project" value="InterPro"/>
</dbReference>
<dbReference type="GO" id="GO:0046872">
    <property type="term" value="F:metal ion binding"/>
    <property type="evidence" value="ECO:0007669"/>
    <property type="project" value="UniProtKB-KW"/>
</dbReference>
<dbReference type="OrthoDB" id="9782876at2"/>
<keyword evidence="3" id="KW-0378">Hydrolase</keyword>
<evidence type="ECO:0000256" key="3">
    <source>
        <dbReference type="ARBA" id="ARBA00022801"/>
    </source>
</evidence>
<dbReference type="GO" id="GO:0016788">
    <property type="term" value="F:hydrolase activity, acting on ester bonds"/>
    <property type="evidence" value="ECO:0007669"/>
    <property type="project" value="InterPro"/>
</dbReference>
<dbReference type="InterPro" id="IPR055438">
    <property type="entry name" value="AstE_AspA_cat"/>
</dbReference>
<proteinExistence type="predicted"/>
<dbReference type="SUPFAM" id="SSF53187">
    <property type="entry name" value="Zn-dependent exopeptidases"/>
    <property type="match status" value="1"/>
</dbReference>
<sequence>MSDSMGITPITEFVWDRSIRNSKRSIRLSLGDDTASEATEAAWLPVLEIAGAEEGPSLLLLAGVHGDEYEGIELIIRLFHQLAPHKLKGNLLMITAANPYSYRGGTRMSPEDGVNLARAFPGNATGTVTERLAYELHHRFISKADFLLDLHSGGTQYAVATLTGYYHNPSTAFGRSCREAAEAFGAKLLWAHAEIAPGRSISSAQSLGIPWLYTEAFGGRRIRPEDRTFFYEGTLRLLKHLGMCDNPEVGTGDDAPVISRTIYSDGNFDHSMLSETDGFFIPEVSLLDEVRQGDRIGTIYHLDGTELQQVKAETAGIVVMLLGTPVIRKQEPVYLLAALT</sequence>
<feature type="domain" description="Succinylglutamate desuccinylase/Aspartoacylase catalytic" evidence="5">
    <location>
        <begin position="55"/>
        <end position="241"/>
    </location>
</feature>
<organism evidence="6 7">
    <name type="scientific">Paenibacillus cremeus</name>
    <dbReference type="NCBI Taxonomy" id="2163881"/>
    <lineage>
        <taxon>Bacteria</taxon>
        <taxon>Bacillati</taxon>
        <taxon>Bacillota</taxon>
        <taxon>Bacilli</taxon>
        <taxon>Bacillales</taxon>
        <taxon>Paenibacillaceae</taxon>
        <taxon>Paenibacillus</taxon>
    </lineage>
</organism>
<keyword evidence="4" id="KW-0862">Zinc</keyword>
<accession>A0A559K7C5</accession>
<dbReference type="PANTHER" id="PTHR37326:SF1">
    <property type="entry name" value="BLL3975 PROTEIN"/>
    <property type="match status" value="1"/>
</dbReference>
<dbReference type="InterPro" id="IPR043795">
    <property type="entry name" value="N-alpha-Ac-DABA-like"/>
</dbReference>
<keyword evidence="2" id="KW-0479">Metal-binding</keyword>
<evidence type="ECO:0000313" key="7">
    <source>
        <dbReference type="Proteomes" id="UP000317036"/>
    </source>
</evidence>
<dbReference type="AlphaFoldDB" id="A0A559K7C5"/>
<evidence type="ECO:0000256" key="1">
    <source>
        <dbReference type="ARBA" id="ARBA00001947"/>
    </source>
</evidence>